<protein>
    <submittedName>
        <fullName evidence="1">Uncharacterized protein</fullName>
    </submittedName>
</protein>
<keyword evidence="2" id="KW-1185">Reference proteome</keyword>
<dbReference type="EnsemblMetazoa" id="GBRI005325-RA">
    <property type="protein sequence ID" value="GBRI005325-PA"/>
    <property type="gene ID" value="GBRI005325"/>
</dbReference>
<name>A0A1A9W3S3_9MUSC</name>
<evidence type="ECO:0000313" key="1">
    <source>
        <dbReference type="EnsemblMetazoa" id="GBRI005325-PA"/>
    </source>
</evidence>
<reference evidence="1" key="2">
    <citation type="submission" date="2020-05" db="UniProtKB">
        <authorList>
            <consortium name="EnsemblMetazoa"/>
        </authorList>
    </citation>
    <scope>IDENTIFICATION</scope>
    <source>
        <strain evidence="1">IAEA</strain>
    </source>
</reference>
<accession>A0A1A9W3S3</accession>
<sequence length="65" mass="7271">MFIDAYIPATEASSGCAGSSLLLLFTRQSSTTVQLCMASLPNSLSTEKKEEKRMYYSTYITCRFK</sequence>
<reference evidence="2" key="1">
    <citation type="submission" date="2014-03" db="EMBL/GenBank/DDBJ databases">
        <authorList>
            <person name="Aksoy S."/>
            <person name="Warren W."/>
            <person name="Wilson R.K."/>
        </authorList>
    </citation>
    <scope>NUCLEOTIDE SEQUENCE [LARGE SCALE GENOMIC DNA]</scope>
    <source>
        <strain evidence="2">IAEA</strain>
    </source>
</reference>
<organism evidence="1 2">
    <name type="scientific">Glossina brevipalpis</name>
    <dbReference type="NCBI Taxonomy" id="37001"/>
    <lineage>
        <taxon>Eukaryota</taxon>
        <taxon>Metazoa</taxon>
        <taxon>Ecdysozoa</taxon>
        <taxon>Arthropoda</taxon>
        <taxon>Hexapoda</taxon>
        <taxon>Insecta</taxon>
        <taxon>Pterygota</taxon>
        <taxon>Neoptera</taxon>
        <taxon>Endopterygota</taxon>
        <taxon>Diptera</taxon>
        <taxon>Brachycera</taxon>
        <taxon>Muscomorpha</taxon>
        <taxon>Hippoboscoidea</taxon>
        <taxon>Glossinidae</taxon>
        <taxon>Glossina</taxon>
    </lineage>
</organism>
<dbReference type="AlphaFoldDB" id="A0A1A9W3S3"/>
<evidence type="ECO:0000313" key="2">
    <source>
        <dbReference type="Proteomes" id="UP000091820"/>
    </source>
</evidence>
<dbReference type="VEuPathDB" id="VectorBase:GBRI005325"/>
<dbReference type="Proteomes" id="UP000091820">
    <property type="component" value="Unassembled WGS sequence"/>
</dbReference>
<proteinExistence type="predicted"/>